<organism evidence="1">
    <name type="scientific">Anguilla anguilla</name>
    <name type="common">European freshwater eel</name>
    <name type="synonym">Muraena anguilla</name>
    <dbReference type="NCBI Taxonomy" id="7936"/>
    <lineage>
        <taxon>Eukaryota</taxon>
        <taxon>Metazoa</taxon>
        <taxon>Chordata</taxon>
        <taxon>Craniata</taxon>
        <taxon>Vertebrata</taxon>
        <taxon>Euteleostomi</taxon>
        <taxon>Actinopterygii</taxon>
        <taxon>Neopterygii</taxon>
        <taxon>Teleostei</taxon>
        <taxon>Anguilliformes</taxon>
        <taxon>Anguillidae</taxon>
        <taxon>Anguilla</taxon>
    </lineage>
</organism>
<reference evidence="1" key="1">
    <citation type="submission" date="2014-11" db="EMBL/GenBank/DDBJ databases">
        <authorList>
            <person name="Amaro Gonzalez C."/>
        </authorList>
    </citation>
    <scope>NUCLEOTIDE SEQUENCE</scope>
</reference>
<evidence type="ECO:0000313" key="1">
    <source>
        <dbReference type="EMBL" id="JAH70758.1"/>
    </source>
</evidence>
<proteinExistence type="predicted"/>
<name>A0A0E9V0L6_ANGAN</name>
<protein>
    <submittedName>
        <fullName evidence="1">Uncharacterized protein</fullName>
    </submittedName>
</protein>
<dbReference type="EMBL" id="GBXM01037819">
    <property type="protein sequence ID" value="JAH70758.1"/>
    <property type="molecule type" value="Transcribed_RNA"/>
</dbReference>
<accession>A0A0E9V0L6</accession>
<sequence>MQRCNSQK</sequence>
<reference evidence="1" key="2">
    <citation type="journal article" date="2015" name="Fish Shellfish Immunol.">
        <title>Early steps in the European eel (Anguilla anguilla)-Vibrio vulnificus interaction in the gills: Role of the RtxA13 toxin.</title>
        <authorList>
            <person name="Callol A."/>
            <person name="Pajuelo D."/>
            <person name="Ebbesson L."/>
            <person name="Teles M."/>
            <person name="MacKenzie S."/>
            <person name="Amaro C."/>
        </authorList>
    </citation>
    <scope>NUCLEOTIDE SEQUENCE</scope>
</reference>